<reference evidence="1" key="1">
    <citation type="submission" date="2021-02" db="EMBL/GenBank/DDBJ databases">
        <authorList>
            <person name="Nowell W R."/>
        </authorList>
    </citation>
    <scope>NUCLEOTIDE SEQUENCE</scope>
</reference>
<sequence length="274" mass="31938">VYLRTIFISLLYTIIMENNSTNQSIFTQNELSSTIKPENKKEFNCEDFIIIWLDHCHTNITTDHTEICRDLCGIINNLKLFNDADIDDNDDKTYIEYVKGQNIFNDKQLLINKISEDVKLFSKQLSAPMTFFNNIDDNIKEKSVKALSKESQYFICQDFDTIYKFRYIIKDLHDQLNRLYLKQKSELTKISTVYRGQLTNENELKNLQQTQGELISMNSFLSTTLNKMVALDFILSADDEEETVPVLLEININNTNSISAPYAYIEKYTHTIPV</sequence>
<dbReference type="Proteomes" id="UP000682733">
    <property type="component" value="Unassembled WGS sequence"/>
</dbReference>
<dbReference type="EMBL" id="CAJOBA010074173">
    <property type="protein sequence ID" value="CAF4408360.1"/>
    <property type="molecule type" value="Genomic_DNA"/>
</dbReference>
<organism evidence="1 2">
    <name type="scientific">Didymodactylos carnosus</name>
    <dbReference type="NCBI Taxonomy" id="1234261"/>
    <lineage>
        <taxon>Eukaryota</taxon>
        <taxon>Metazoa</taxon>
        <taxon>Spiralia</taxon>
        <taxon>Gnathifera</taxon>
        <taxon>Rotifera</taxon>
        <taxon>Eurotatoria</taxon>
        <taxon>Bdelloidea</taxon>
        <taxon>Philodinida</taxon>
        <taxon>Philodinidae</taxon>
        <taxon>Didymodactylos</taxon>
    </lineage>
</organism>
<feature type="non-terminal residue" evidence="1">
    <location>
        <position position="1"/>
    </location>
</feature>
<dbReference type="AlphaFoldDB" id="A0A8S2VTY2"/>
<comment type="caution">
    <text evidence="1">The sequence shown here is derived from an EMBL/GenBank/DDBJ whole genome shotgun (WGS) entry which is preliminary data.</text>
</comment>
<protein>
    <submittedName>
        <fullName evidence="1">Uncharacterized protein</fullName>
    </submittedName>
</protein>
<gene>
    <name evidence="1" type="ORF">TMI583_LOCUS43840</name>
</gene>
<feature type="non-terminal residue" evidence="1">
    <location>
        <position position="274"/>
    </location>
</feature>
<dbReference type="Gene3D" id="3.90.176.10">
    <property type="entry name" value="Toxin ADP-ribosyltransferase, Chain A, domain 1"/>
    <property type="match status" value="1"/>
</dbReference>
<evidence type="ECO:0000313" key="2">
    <source>
        <dbReference type="Proteomes" id="UP000682733"/>
    </source>
</evidence>
<proteinExistence type="predicted"/>
<accession>A0A8S2VTY2</accession>
<dbReference type="SUPFAM" id="SSF56399">
    <property type="entry name" value="ADP-ribosylation"/>
    <property type="match status" value="1"/>
</dbReference>
<name>A0A8S2VTY2_9BILA</name>
<evidence type="ECO:0000313" key="1">
    <source>
        <dbReference type="EMBL" id="CAF4408360.1"/>
    </source>
</evidence>
<dbReference type="PROSITE" id="PS51996">
    <property type="entry name" value="TR_MART"/>
    <property type="match status" value="1"/>
</dbReference>